<dbReference type="Gene3D" id="1.25.40.20">
    <property type="entry name" value="Ankyrin repeat-containing domain"/>
    <property type="match status" value="1"/>
</dbReference>
<accession>A0A7T8KIW9</accession>
<protein>
    <submittedName>
        <fullName evidence="1">DNA-binding protein rfxank_ putative</fullName>
    </submittedName>
</protein>
<dbReference type="SUPFAM" id="SSF48403">
    <property type="entry name" value="Ankyrin repeat"/>
    <property type="match status" value="1"/>
</dbReference>
<proteinExistence type="predicted"/>
<dbReference type="GO" id="GO:0003677">
    <property type="term" value="F:DNA binding"/>
    <property type="evidence" value="ECO:0007669"/>
    <property type="project" value="UniProtKB-KW"/>
</dbReference>
<organism evidence="1 2">
    <name type="scientific">Caligus rogercresseyi</name>
    <name type="common">Sea louse</name>
    <dbReference type="NCBI Taxonomy" id="217165"/>
    <lineage>
        <taxon>Eukaryota</taxon>
        <taxon>Metazoa</taxon>
        <taxon>Ecdysozoa</taxon>
        <taxon>Arthropoda</taxon>
        <taxon>Crustacea</taxon>
        <taxon>Multicrustacea</taxon>
        <taxon>Hexanauplia</taxon>
        <taxon>Copepoda</taxon>
        <taxon>Siphonostomatoida</taxon>
        <taxon>Caligidae</taxon>
        <taxon>Caligus</taxon>
    </lineage>
</organism>
<sequence length="75" mass="8430">MRSQRPGRKRLHAPHVCSAYNHPHSVNELLLHQADLSLTNICGDTAYSLAALRKADLARAVIENHLLSLLKRHKT</sequence>
<evidence type="ECO:0000313" key="2">
    <source>
        <dbReference type="Proteomes" id="UP000595437"/>
    </source>
</evidence>
<gene>
    <name evidence="1" type="ORF">FKW44_001472</name>
</gene>
<keyword evidence="2" id="KW-1185">Reference proteome</keyword>
<evidence type="ECO:0000313" key="1">
    <source>
        <dbReference type="EMBL" id="QQP56716.1"/>
    </source>
</evidence>
<dbReference type="EMBL" id="CP045890">
    <property type="protein sequence ID" value="QQP56716.1"/>
    <property type="molecule type" value="Genomic_DNA"/>
</dbReference>
<reference evidence="2" key="1">
    <citation type="submission" date="2021-01" db="EMBL/GenBank/DDBJ databases">
        <title>Caligus Genome Assembly.</title>
        <authorList>
            <person name="Gallardo-Escarate C."/>
        </authorList>
    </citation>
    <scope>NUCLEOTIDE SEQUENCE [LARGE SCALE GENOMIC DNA]</scope>
</reference>
<dbReference type="InterPro" id="IPR036770">
    <property type="entry name" value="Ankyrin_rpt-contain_sf"/>
</dbReference>
<dbReference type="OrthoDB" id="10251692at2759"/>
<dbReference type="Proteomes" id="UP000595437">
    <property type="component" value="Chromosome 1"/>
</dbReference>
<name>A0A7T8KIW9_CALRO</name>
<dbReference type="AlphaFoldDB" id="A0A7T8KIW9"/>
<keyword evidence="1" id="KW-0238">DNA-binding</keyword>